<reference evidence="1 2" key="1">
    <citation type="journal article" date="2011" name="J. Bacteriol.">
        <title>Genome sequence of the plant-pathogenic bacterium Dickeya dadantii 3937.</title>
        <authorList>
            <person name="Glasner J.D."/>
            <person name="Yang C.H."/>
            <person name="Reverchon S."/>
            <person name="Hugouvieux-Cotte-Pattat N."/>
            <person name="Condemine G."/>
            <person name="Bohin J.P."/>
            <person name="Van Gijsegem F."/>
            <person name="Yang S."/>
            <person name="Franza T."/>
            <person name="Expert D."/>
            <person name="Plunkett G. III"/>
            <person name="San Francisco M.J."/>
            <person name="Charkowski A.O."/>
            <person name="Py B."/>
            <person name="Bell K."/>
            <person name="Rauscher L."/>
            <person name="Rodriguez-Palenzuela P."/>
            <person name="Toussaint A."/>
            <person name="Holeva M.C."/>
            <person name="He S.Y."/>
            <person name="Douet V."/>
            <person name="Boccara M."/>
            <person name="Blanco C."/>
            <person name="Toth I."/>
            <person name="Anderson B.D."/>
            <person name="Biehl B.S."/>
            <person name="Mau B."/>
            <person name="Flynn S.M."/>
            <person name="Barras F."/>
            <person name="Lindeberg M."/>
            <person name="Birch P.R."/>
            <person name="Tsuyumu S."/>
            <person name="Shi X."/>
            <person name="Hibbing M."/>
            <person name="Yap M.N."/>
            <person name="Carpentier M."/>
            <person name="Dassa E."/>
            <person name="Umehara M."/>
            <person name="Kim J.F."/>
            <person name="Rusch M."/>
            <person name="Soni P."/>
            <person name="Mayhew G.F."/>
            <person name="Fouts D.E."/>
            <person name="Gill S.R."/>
            <person name="Blattner F.R."/>
            <person name="Keen N.T."/>
            <person name="Perna N.T."/>
        </authorList>
    </citation>
    <scope>NUCLEOTIDE SEQUENCE [LARGE SCALE GENOMIC DNA]</scope>
    <source>
        <strain evidence="1 2">3937</strain>
    </source>
</reference>
<protein>
    <submittedName>
        <fullName evidence="1">Uncharacterized protein</fullName>
    </submittedName>
</protein>
<dbReference type="Proteomes" id="UP000006859">
    <property type="component" value="Chromosome"/>
</dbReference>
<sequence>MSVQYTLQLSVYCLTPIKCANYSLAVFAMGWKEHCYILYTRHTSRCRCVGFITRPLPGPRPTGRSKLRSNLLPADLSLTPVTYLSKLSGMKLETSCLSPEASRWLVKFVPDEFVTQLPRYKAHYEPCPDGPTRCVVQHAMRVVLQLELFWVYESFNLLGFFLLNLSDCYCMLYYDYINFRKYCLHDFISLLNFNLRIIGMYHHLFDYSPFSYEVNDMKKLHNIIVFFSLSMLLDVTSSFSNNNEFGPLSSPIYLQNNSTNFCARVYYTKNDNQYGQTDVLPKDKRQFYPLKLNSTVSVTVFPSRKCGGKGIYFSTYPVSQEVKGAKSYTLITVDDKGIHL</sequence>
<accession>E0SI87</accession>
<dbReference type="AlphaFoldDB" id="E0SI87"/>
<evidence type="ECO:0000313" key="1">
    <source>
        <dbReference type="EMBL" id="ADM96601.1"/>
    </source>
</evidence>
<dbReference type="eggNOG" id="ENOG502ZHEU">
    <property type="taxonomic scope" value="Bacteria"/>
</dbReference>
<proteinExistence type="predicted"/>
<name>E0SI87_DICD3</name>
<evidence type="ECO:0000313" key="2">
    <source>
        <dbReference type="Proteomes" id="UP000006859"/>
    </source>
</evidence>
<gene>
    <name evidence="1" type="ordered locus">Dda3937_01281</name>
</gene>
<dbReference type="KEGG" id="ddd:Dda3937_01281"/>
<organism evidence="1 2">
    <name type="scientific">Dickeya dadantii (strain 3937)</name>
    <name type="common">Erwinia chrysanthemi (strain 3937)</name>
    <dbReference type="NCBI Taxonomy" id="198628"/>
    <lineage>
        <taxon>Bacteria</taxon>
        <taxon>Pseudomonadati</taxon>
        <taxon>Pseudomonadota</taxon>
        <taxon>Gammaproteobacteria</taxon>
        <taxon>Enterobacterales</taxon>
        <taxon>Pectobacteriaceae</taxon>
        <taxon>Dickeya</taxon>
    </lineage>
</organism>
<dbReference type="EMBL" id="CP002038">
    <property type="protein sequence ID" value="ADM96601.1"/>
    <property type="molecule type" value="Genomic_DNA"/>
</dbReference>
<keyword evidence="2" id="KW-1185">Reference proteome</keyword>
<dbReference type="HOGENOM" id="CLU_815676_0_0_6"/>